<dbReference type="PANTHER" id="PTHR43464">
    <property type="entry name" value="METHYLTRANSFERASE"/>
    <property type="match status" value="1"/>
</dbReference>
<dbReference type="Gene3D" id="3.40.50.150">
    <property type="entry name" value="Vaccinia Virus protein VP39"/>
    <property type="match status" value="1"/>
</dbReference>
<gene>
    <name evidence="4" type="primary">COQ3_1</name>
    <name evidence="4" type="ORF">AFCDBAGC_2550</name>
</gene>
<protein>
    <submittedName>
        <fullName evidence="4">Ubiquinone biosynthesis O-methyltransferase, mitochondrial</fullName>
    </submittedName>
</protein>
<keyword evidence="2" id="KW-0808">Transferase</keyword>
<proteinExistence type="predicted"/>
<keyword evidence="3" id="KW-0949">S-adenosyl-L-methionine</keyword>
<evidence type="ECO:0000256" key="1">
    <source>
        <dbReference type="ARBA" id="ARBA00022603"/>
    </source>
</evidence>
<evidence type="ECO:0000313" key="5">
    <source>
        <dbReference type="Proteomes" id="UP001055117"/>
    </source>
</evidence>
<sequence length="199" mass="21428">MTRRDASLTPDYFAGLYGADPDPDPWGFTTSAYEAAKYAATLAALPRDRYASGLEIGCSIGVLTQRLAPRCETLLGVDVVETALSAARARNAATPWVRFEPCAIPDAWPSGRFDLIVLSEVAYFFTRADIARIAARIGASILPGGDIVLVHWLGETDYPLSGDGAAEALIAEVRFAQVVHQARTDAYRLEVLHVDEASA</sequence>
<comment type="caution">
    <text evidence="4">The sequence shown here is derived from an EMBL/GenBank/DDBJ whole genome shotgun (WGS) entry which is preliminary data.</text>
</comment>
<organism evidence="4 5">
    <name type="scientific">Methylobacterium cerastii</name>
    <dbReference type="NCBI Taxonomy" id="932741"/>
    <lineage>
        <taxon>Bacteria</taxon>
        <taxon>Pseudomonadati</taxon>
        <taxon>Pseudomonadota</taxon>
        <taxon>Alphaproteobacteria</taxon>
        <taxon>Hyphomicrobiales</taxon>
        <taxon>Methylobacteriaceae</taxon>
        <taxon>Methylobacterium</taxon>
    </lineage>
</organism>
<dbReference type="InterPro" id="IPR029063">
    <property type="entry name" value="SAM-dependent_MTases_sf"/>
</dbReference>
<keyword evidence="1" id="KW-0489">Methyltransferase</keyword>
<dbReference type="Pfam" id="PF05401">
    <property type="entry name" value="NodS"/>
    <property type="match status" value="1"/>
</dbReference>
<evidence type="ECO:0000256" key="2">
    <source>
        <dbReference type="ARBA" id="ARBA00022679"/>
    </source>
</evidence>
<dbReference type="CDD" id="cd02440">
    <property type="entry name" value="AdoMet_MTases"/>
    <property type="match status" value="1"/>
</dbReference>
<evidence type="ECO:0000256" key="3">
    <source>
        <dbReference type="ARBA" id="ARBA00022691"/>
    </source>
</evidence>
<evidence type="ECO:0000313" key="4">
    <source>
        <dbReference type="EMBL" id="GJD44683.1"/>
    </source>
</evidence>
<dbReference type="EMBL" id="BPQG01000036">
    <property type="protein sequence ID" value="GJD44683.1"/>
    <property type="molecule type" value="Genomic_DNA"/>
</dbReference>
<dbReference type="Proteomes" id="UP001055117">
    <property type="component" value="Unassembled WGS sequence"/>
</dbReference>
<reference evidence="4 5" key="1">
    <citation type="journal article" date="2021" name="Front. Microbiol.">
        <title>Comprehensive Comparative Genomics and Phenotyping of Methylobacterium Species.</title>
        <authorList>
            <person name="Alessa O."/>
            <person name="Ogura Y."/>
            <person name="Fujitani Y."/>
            <person name="Takami H."/>
            <person name="Hayashi T."/>
            <person name="Sahin N."/>
            <person name="Tani A."/>
        </authorList>
    </citation>
    <scope>NUCLEOTIDE SEQUENCE [LARGE SCALE GENOMIC DNA]</scope>
    <source>
        <strain evidence="4 5">DSM 23679</strain>
    </source>
</reference>
<keyword evidence="5" id="KW-1185">Reference proteome</keyword>
<keyword evidence="4" id="KW-0830">Ubiquinone</keyword>
<dbReference type="RefSeq" id="WP_147829590.1">
    <property type="nucleotide sequence ID" value="NZ_BPQG01000036.1"/>
</dbReference>
<name>A0ABQ4QHI5_9HYPH</name>
<accession>A0ABQ4QHI5</accession>
<dbReference type="SUPFAM" id="SSF53335">
    <property type="entry name" value="S-adenosyl-L-methionine-dependent methyltransferases"/>
    <property type="match status" value="1"/>
</dbReference>
<dbReference type="PANTHER" id="PTHR43464:SF19">
    <property type="entry name" value="UBIQUINONE BIOSYNTHESIS O-METHYLTRANSFERASE, MITOCHONDRIAL"/>
    <property type="match status" value="1"/>
</dbReference>
<dbReference type="InterPro" id="IPR008715">
    <property type="entry name" value="SAM-MeTfrase_NodS-like"/>
</dbReference>